<dbReference type="AlphaFoldDB" id="R0M2R5"/>
<reference evidence="3" key="1">
    <citation type="journal article" date="2013" name="Nat. Genet.">
        <title>The duck genome and transcriptome provide insight into an avian influenza virus reservoir species.</title>
        <authorList>
            <person name="Huang Y."/>
            <person name="Li Y."/>
            <person name="Burt D.W."/>
            <person name="Chen H."/>
            <person name="Zhang Y."/>
            <person name="Qian W."/>
            <person name="Kim H."/>
            <person name="Gan S."/>
            <person name="Zhao Y."/>
            <person name="Li J."/>
            <person name="Yi K."/>
            <person name="Feng H."/>
            <person name="Zhu P."/>
            <person name="Li B."/>
            <person name="Liu Q."/>
            <person name="Fairley S."/>
            <person name="Magor K.E."/>
            <person name="Du Z."/>
            <person name="Hu X."/>
            <person name="Goodman L."/>
            <person name="Tafer H."/>
            <person name="Vignal A."/>
            <person name="Lee T."/>
            <person name="Kim K.W."/>
            <person name="Sheng Z."/>
            <person name="An Y."/>
            <person name="Searle S."/>
            <person name="Herrero J."/>
            <person name="Groenen M.A."/>
            <person name="Crooijmans R.P."/>
            <person name="Faraut T."/>
            <person name="Cai Q."/>
            <person name="Webster R.G."/>
            <person name="Aldridge J.R."/>
            <person name="Warren W.C."/>
            <person name="Bartschat S."/>
            <person name="Kehr S."/>
            <person name="Marz M."/>
            <person name="Stadler P.F."/>
            <person name="Smith J."/>
            <person name="Kraus R.H."/>
            <person name="Zhao Y."/>
            <person name="Ren L."/>
            <person name="Fei J."/>
            <person name="Morisson M."/>
            <person name="Kaiser P."/>
            <person name="Griffin D.K."/>
            <person name="Rao M."/>
            <person name="Pitel F."/>
            <person name="Wang J."/>
            <person name="Li N."/>
        </authorList>
    </citation>
    <scope>NUCLEOTIDE SEQUENCE [LARGE SCALE GENOMIC DNA]</scope>
</reference>
<gene>
    <name evidence="2" type="ORF">Anapl_08145</name>
</gene>
<protein>
    <submittedName>
        <fullName evidence="2">Uncharacterized protein</fullName>
    </submittedName>
</protein>
<proteinExistence type="predicted"/>
<feature type="compositionally biased region" description="Polar residues" evidence="1">
    <location>
        <begin position="1"/>
        <end position="15"/>
    </location>
</feature>
<feature type="region of interest" description="Disordered" evidence="1">
    <location>
        <begin position="1"/>
        <end position="33"/>
    </location>
</feature>
<keyword evidence="3" id="KW-1185">Reference proteome</keyword>
<name>R0M2R5_ANAPL</name>
<evidence type="ECO:0000313" key="3">
    <source>
        <dbReference type="Proteomes" id="UP000296049"/>
    </source>
</evidence>
<evidence type="ECO:0000256" key="1">
    <source>
        <dbReference type="SAM" id="MobiDB-lite"/>
    </source>
</evidence>
<evidence type="ECO:0000313" key="2">
    <source>
        <dbReference type="EMBL" id="EOB06953.1"/>
    </source>
</evidence>
<accession>R0M2R5</accession>
<organism evidence="2 3">
    <name type="scientific">Anas platyrhynchos</name>
    <name type="common">Mallard</name>
    <name type="synonym">Anas boschas</name>
    <dbReference type="NCBI Taxonomy" id="8839"/>
    <lineage>
        <taxon>Eukaryota</taxon>
        <taxon>Metazoa</taxon>
        <taxon>Chordata</taxon>
        <taxon>Craniata</taxon>
        <taxon>Vertebrata</taxon>
        <taxon>Euteleostomi</taxon>
        <taxon>Archelosauria</taxon>
        <taxon>Archosauria</taxon>
        <taxon>Dinosauria</taxon>
        <taxon>Saurischia</taxon>
        <taxon>Theropoda</taxon>
        <taxon>Coelurosauria</taxon>
        <taxon>Aves</taxon>
        <taxon>Neognathae</taxon>
        <taxon>Galloanserae</taxon>
        <taxon>Anseriformes</taxon>
        <taxon>Anatidae</taxon>
        <taxon>Anatinae</taxon>
        <taxon>Anas</taxon>
    </lineage>
</organism>
<dbReference type="EMBL" id="KB742571">
    <property type="protein sequence ID" value="EOB06953.1"/>
    <property type="molecule type" value="Genomic_DNA"/>
</dbReference>
<dbReference type="Proteomes" id="UP000296049">
    <property type="component" value="Unassembled WGS sequence"/>
</dbReference>
<feature type="compositionally biased region" description="Basic and acidic residues" evidence="1">
    <location>
        <begin position="16"/>
        <end position="29"/>
    </location>
</feature>
<sequence length="208" mass="23109">MEQRCSACSPSASSDRGTDSARHGAEERQGPAAFWDRPGLIQAPWPRCWPQNEHRRLGMCSAGGNEILLQRHKRLSAVVPHKSITRVRIDKGSSVHRQCAEFTACKTLCRLLIRGQTNSETTLIPTGWYKLQGASRLVLDSVGSRPPPISVSGLSDLKLCCGLLRSQRWLRRAQVTVAKPGVSVRDRHPPKMHSLSAASKITFRFSKY</sequence>